<dbReference type="AlphaFoldDB" id="A0A0F8WK15"/>
<accession>A0A0F8WK15</accession>
<comment type="caution">
    <text evidence="1">The sequence shown here is derived from an EMBL/GenBank/DDBJ whole genome shotgun (WGS) entry which is preliminary data.</text>
</comment>
<proteinExistence type="predicted"/>
<organism evidence="1">
    <name type="scientific">marine sediment metagenome</name>
    <dbReference type="NCBI Taxonomy" id="412755"/>
    <lineage>
        <taxon>unclassified sequences</taxon>
        <taxon>metagenomes</taxon>
        <taxon>ecological metagenomes</taxon>
    </lineage>
</organism>
<gene>
    <name evidence="1" type="ORF">LCGC14_3058970</name>
</gene>
<reference evidence="1" key="1">
    <citation type="journal article" date="2015" name="Nature">
        <title>Complex archaea that bridge the gap between prokaryotes and eukaryotes.</title>
        <authorList>
            <person name="Spang A."/>
            <person name="Saw J.H."/>
            <person name="Jorgensen S.L."/>
            <person name="Zaremba-Niedzwiedzka K."/>
            <person name="Martijn J."/>
            <person name="Lind A.E."/>
            <person name="van Eijk R."/>
            <person name="Schleper C."/>
            <person name="Guy L."/>
            <person name="Ettema T.J."/>
        </authorList>
    </citation>
    <scope>NUCLEOTIDE SEQUENCE</scope>
</reference>
<name>A0A0F8WK15_9ZZZZ</name>
<dbReference type="EMBL" id="LAZR01064714">
    <property type="protein sequence ID" value="KKK56993.1"/>
    <property type="molecule type" value="Genomic_DNA"/>
</dbReference>
<protein>
    <submittedName>
        <fullName evidence="1">Uncharacterized protein</fullName>
    </submittedName>
</protein>
<sequence>MNQQDRDRMARLYALIDRVPFPHAGSGGPTASLRGMVTYQEDMRVFMPMLKTVVLAIARPDMEAPDQELAEIEHLIRRREVSGWS</sequence>
<evidence type="ECO:0000313" key="1">
    <source>
        <dbReference type="EMBL" id="KKK56993.1"/>
    </source>
</evidence>